<accession>A0A1X7A2V0</accession>
<dbReference type="InterPro" id="IPR050638">
    <property type="entry name" value="AA-Vitamin_Transporters"/>
</dbReference>
<evidence type="ECO:0000256" key="3">
    <source>
        <dbReference type="ARBA" id="ARBA00022692"/>
    </source>
</evidence>
<feature type="transmembrane region" description="Helical" evidence="6">
    <location>
        <begin position="134"/>
        <end position="151"/>
    </location>
</feature>
<protein>
    <submittedName>
        <fullName evidence="8">EamA-like transporter family protein</fullName>
    </submittedName>
</protein>
<gene>
    <name evidence="8" type="ORF">ROJ8625_03432</name>
</gene>
<dbReference type="Proteomes" id="UP000193570">
    <property type="component" value="Unassembled WGS sequence"/>
</dbReference>
<feature type="transmembrane region" description="Helical" evidence="6">
    <location>
        <begin position="21"/>
        <end position="42"/>
    </location>
</feature>
<dbReference type="GO" id="GO:0016020">
    <property type="term" value="C:membrane"/>
    <property type="evidence" value="ECO:0007669"/>
    <property type="project" value="UniProtKB-SubCell"/>
</dbReference>
<feature type="transmembrane region" description="Helical" evidence="6">
    <location>
        <begin position="192"/>
        <end position="211"/>
    </location>
</feature>
<keyword evidence="4 6" id="KW-1133">Transmembrane helix</keyword>
<feature type="transmembrane region" description="Helical" evidence="6">
    <location>
        <begin position="259"/>
        <end position="278"/>
    </location>
</feature>
<dbReference type="AlphaFoldDB" id="A0A1X7A2V0"/>
<evidence type="ECO:0000259" key="7">
    <source>
        <dbReference type="Pfam" id="PF00892"/>
    </source>
</evidence>
<feature type="transmembrane region" description="Helical" evidence="6">
    <location>
        <begin position="223"/>
        <end position="247"/>
    </location>
</feature>
<dbReference type="InterPro" id="IPR037185">
    <property type="entry name" value="EmrE-like"/>
</dbReference>
<dbReference type="RefSeq" id="WP_234984305.1">
    <property type="nucleotide sequence ID" value="NZ_FWFK01000007.1"/>
</dbReference>
<dbReference type="PANTHER" id="PTHR32322">
    <property type="entry name" value="INNER MEMBRANE TRANSPORTER"/>
    <property type="match status" value="1"/>
</dbReference>
<sequence length="305" mass="32143">MSERPVSSGAGPTVAARRGHLAMLAFSALVAGSFSLGAMAAPHVAPEAFTAMRFTIAALGVALVMRAAGPVPRAALTAPWRYILLAGLFAGYFVTMFTGLQTAPAVSMSTVFTLTPAMSALFGWWLLGQRTTPRMALALLIGGTGALWVVFRGDLSALLALEVGRGEAIFFVGCVAHAVYTPLLARLNRGEPALVVNTAVLGTGAILLWIWGWRAMVGTDWAALPQIVWTTLLYTAIAATALTFALVRFSALRLPSAKVMAYTYLVPSWVLVWDMALGRSLPEARVLAGGALTIVALALLLRDDG</sequence>
<feature type="transmembrane region" description="Helical" evidence="6">
    <location>
        <begin position="284"/>
        <end position="301"/>
    </location>
</feature>
<dbReference type="EMBL" id="FWFK01000007">
    <property type="protein sequence ID" value="SLN67120.1"/>
    <property type="molecule type" value="Genomic_DNA"/>
</dbReference>
<feature type="transmembrane region" description="Helical" evidence="6">
    <location>
        <begin position="157"/>
        <end position="180"/>
    </location>
</feature>
<evidence type="ECO:0000313" key="8">
    <source>
        <dbReference type="EMBL" id="SLN67120.1"/>
    </source>
</evidence>
<dbReference type="InterPro" id="IPR000620">
    <property type="entry name" value="EamA_dom"/>
</dbReference>
<dbReference type="PANTHER" id="PTHR32322:SF2">
    <property type="entry name" value="EAMA DOMAIN-CONTAINING PROTEIN"/>
    <property type="match status" value="1"/>
</dbReference>
<organism evidence="8 9">
    <name type="scientific">Roseivivax jejudonensis</name>
    <dbReference type="NCBI Taxonomy" id="1529041"/>
    <lineage>
        <taxon>Bacteria</taxon>
        <taxon>Pseudomonadati</taxon>
        <taxon>Pseudomonadota</taxon>
        <taxon>Alphaproteobacteria</taxon>
        <taxon>Rhodobacterales</taxon>
        <taxon>Roseobacteraceae</taxon>
        <taxon>Roseivivax</taxon>
    </lineage>
</organism>
<evidence type="ECO:0000256" key="1">
    <source>
        <dbReference type="ARBA" id="ARBA00004141"/>
    </source>
</evidence>
<feature type="transmembrane region" description="Helical" evidence="6">
    <location>
        <begin position="48"/>
        <end position="68"/>
    </location>
</feature>
<dbReference type="SUPFAM" id="SSF103481">
    <property type="entry name" value="Multidrug resistance efflux transporter EmrE"/>
    <property type="match status" value="2"/>
</dbReference>
<evidence type="ECO:0000256" key="2">
    <source>
        <dbReference type="ARBA" id="ARBA00007362"/>
    </source>
</evidence>
<feature type="transmembrane region" description="Helical" evidence="6">
    <location>
        <begin position="106"/>
        <end position="127"/>
    </location>
</feature>
<keyword evidence="5 6" id="KW-0472">Membrane</keyword>
<keyword evidence="9" id="KW-1185">Reference proteome</keyword>
<feature type="domain" description="EamA" evidence="7">
    <location>
        <begin position="166"/>
        <end position="301"/>
    </location>
</feature>
<feature type="domain" description="EamA" evidence="7">
    <location>
        <begin position="18"/>
        <end position="150"/>
    </location>
</feature>
<feature type="transmembrane region" description="Helical" evidence="6">
    <location>
        <begin position="80"/>
        <end position="100"/>
    </location>
</feature>
<comment type="subcellular location">
    <subcellularLocation>
        <location evidence="1">Membrane</location>
        <topology evidence="1">Multi-pass membrane protein</topology>
    </subcellularLocation>
</comment>
<name>A0A1X7A2V0_9RHOB</name>
<evidence type="ECO:0000256" key="5">
    <source>
        <dbReference type="ARBA" id="ARBA00023136"/>
    </source>
</evidence>
<evidence type="ECO:0000313" key="9">
    <source>
        <dbReference type="Proteomes" id="UP000193570"/>
    </source>
</evidence>
<evidence type="ECO:0000256" key="4">
    <source>
        <dbReference type="ARBA" id="ARBA00022989"/>
    </source>
</evidence>
<evidence type="ECO:0000256" key="6">
    <source>
        <dbReference type="SAM" id="Phobius"/>
    </source>
</evidence>
<keyword evidence="3 6" id="KW-0812">Transmembrane</keyword>
<reference evidence="8 9" key="1">
    <citation type="submission" date="2017-03" db="EMBL/GenBank/DDBJ databases">
        <authorList>
            <person name="Afonso C.L."/>
            <person name="Miller P.J."/>
            <person name="Scott M.A."/>
            <person name="Spackman E."/>
            <person name="Goraichik I."/>
            <person name="Dimitrov K.M."/>
            <person name="Suarez D.L."/>
            <person name="Swayne D.E."/>
        </authorList>
    </citation>
    <scope>NUCLEOTIDE SEQUENCE [LARGE SCALE GENOMIC DNA]</scope>
    <source>
        <strain evidence="8 9">CECT 8625</strain>
    </source>
</reference>
<dbReference type="Pfam" id="PF00892">
    <property type="entry name" value="EamA"/>
    <property type="match status" value="2"/>
</dbReference>
<proteinExistence type="inferred from homology"/>
<comment type="similarity">
    <text evidence="2">Belongs to the EamA transporter family.</text>
</comment>